<sequence>MGYQTTTNGTTTTSYGHIAIRYQSNSCLTVGNFSEPHSSYLIRSSECSHEDNASQLEQYWSLTNASLSGSLILDFVGVSADGLTINNSGNLSYAIWYRLIDDLQIVSVASVKEPGVQTRQRLRFSTTFDNAVEWYSL</sequence>
<gene>
    <name evidence="1" type="ORF">FIBRA_01565</name>
</gene>
<dbReference type="GeneID" id="24094458"/>
<dbReference type="EMBL" id="HE796939">
    <property type="protein sequence ID" value="CCL99547.1"/>
    <property type="molecule type" value="Genomic_DNA"/>
</dbReference>
<evidence type="ECO:0000313" key="1">
    <source>
        <dbReference type="EMBL" id="CCL99547.1"/>
    </source>
</evidence>
<dbReference type="InParanoid" id="J4HTJ3"/>
<dbReference type="HOGENOM" id="CLU_1865149_0_0_1"/>
<reference evidence="1 2" key="1">
    <citation type="journal article" date="2012" name="Appl. Environ. Microbiol.">
        <title>Short-read sequencing for genomic analysis of the brown rot fungus Fibroporia radiculosa.</title>
        <authorList>
            <person name="Tang J.D."/>
            <person name="Perkins A.D."/>
            <person name="Sonstegard T.S."/>
            <person name="Schroeder S.G."/>
            <person name="Burgess S.C."/>
            <person name="Diehl S.V."/>
        </authorList>
    </citation>
    <scope>NUCLEOTIDE SEQUENCE [LARGE SCALE GENOMIC DNA]</scope>
    <source>
        <strain evidence="1 2">TFFH 294</strain>
    </source>
</reference>
<protein>
    <submittedName>
        <fullName evidence="1">Uncharacterized protein</fullName>
    </submittedName>
</protein>
<evidence type="ECO:0000313" key="2">
    <source>
        <dbReference type="Proteomes" id="UP000006352"/>
    </source>
</evidence>
<dbReference type="OrthoDB" id="3349148at2759"/>
<dbReference type="RefSeq" id="XP_012178830.1">
    <property type="nucleotide sequence ID" value="XM_012323440.1"/>
</dbReference>
<name>J4HTJ3_9APHY</name>
<dbReference type="AlphaFoldDB" id="J4HTJ3"/>
<dbReference type="Proteomes" id="UP000006352">
    <property type="component" value="Unassembled WGS sequence"/>
</dbReference>
<proteinExistence type="predicted"/>
<accession>J4HTJ3</accession>
<keyword evidence="2" id="KW-1185">Reference proteome</keyword>
<organism evidence="1 2">
    <name type="scientific">Fibroporia radiculosa</name>
    <dbReference type="NCBI Taxonomy" id="599839"/>
    <lineage>
        <taxon>Eukaryota</taxon>
        <taxon>Fungi</taxon>
        <taxon>Dikarya</taxon>
        <taxon>Basidiomycota</taxon>
        <taxon>Agaricomycotina</taxon>
        <taxon>Agaricomycetes</taxon>
        <taxon>Polyporales</taxon>
        <taxon>Fibroporiaceae</taxon>
        <taxon>Fibroporia</taxon>
    </lineage>
</organism>